<evidence type="ECO:0000313" key="5">
    <source>
        <dbReference type="RefSeq" id="XP_009779383.1"/>
    </source>
</evidence>
<evidence type="ECO:0000256" key="2">
    <source>
        <dbReference type="SAM" id="MobiDB-lite"/>
    </source>
</evidence>
<name>A0A1U7WLD6_NICSY</name>
<dbReference type="GeneID" id="104228598"/>
<feature type="domain" description="HMA" evidence="3">
    <location>
        <begin position="29"/>
        <end position="92"/>
    </location>
</feature>
<dbReference type="Pfam" id="PF00403">
    <property type="entry name" value="HMA"/>
    <property type="match status" value="1"/>
</dbReference>
<protein>
    <submittedName>
        <fullName evidence="5">Heavy metal-associated isoprenylated plant protein 26-like</fullName>
    </submittedName>
</protein>
<keyword evidence="4" id="KW-1185">Reference proteome</keyword>
<dbReference type="InterPro" id="IPR036163">
    <property type="entry name" value="HMA_dom_sf"/>
</dbReference>
<gene>
    <name evidence="5" type="primary">LOC104228598</name>
</gene>
<dbReference type="RefSeq" id="XP_009779383.1">
    <property type="nucleotide sequence ID" value="XM_009781081.1"/>
</dbReference>
<organism evidence="4 5">
    <name type="scientific">Nicotiana sylvestris</name>
    <name type="common">Wood tobacco</name>
    <name type="synonym">South American tobacco</name>
    <dbReference type="NCBI Taxonomy" id="4096"/>
    <lineage>
        <taxon>Eukaryota</taxon>
        <taxon>Viridiplantae</taxon>
        <taxon>Streptophyta</taxon>
        <taxon>Embryophyta</taxon>
        <taxon>Tracheophyta</taxon>
        <taxon>Spermatophyta</taxon>
        <taxon>Magnoliopsida</taxon>
        <taxon>eudicotyledons</taxon>
        <taxon>Gunneridae</taxon>
        <taxon>Pentapetalae</taxon>
        <taxon>asterids</taxon>
        <taxon>lamiids</taxon>
        <taxon>Solanales</taxon>
        <taxon>Solanaceae</taxon>
        <taxon>Nicotianoideae</taxon>
        <taxon>Nicotianeae</taxon>
        <taxon>Nicotiana</taxon>
    </lineage>
</organism>
<dbReference type="GO" id="GO:0046872">
    <property type="term" value="F:metal ion binding"/>
    <property type="evidence" value="ECO:0007669"/>
    <property type="project" value="InterPro"/>
</dbReference>
<dbReference type="SUPFAM" id="SSF55008">
    <property type="entry name" value="HMA, heavy metal-associated domain"/>
    <property type="match status" value="2"/>
</dbReference>
<dbReference type="Gene3D" id="3.30.70.100">
    <property type="match status" value="2"/>
</dbReference>
<feature type="region of interest" description="Disordered" evidence="2">
    <location>
        <begin position="1"/>
        <end position="29"/>
    </location>
</feature>
<dbReference type="CDD" id="cd00371">
    <property type="entry name" value="HMA"/>
    <property type="match status" value="1"/>
</dbReference>
<dbReference type="InterPro" id="IPR044258">
    <property type="entry name" value="HIPP09-like"/>
</dbReference>
<evidence type="ECO:0000259" key="3">
    <source>
        <dbReference type="PROSITE" id="PS50846"/>
    </source>
</evidence>
<dbReference type="STRING" id="4096.A0A1U7WLD6"/>
<feature type="compositionally biased region" description="Basic and acidic residues" evidence="2">
    <location>
        <begin position="1"/>
        <end position="27"/>
    </location>
</feature>
<dbReference type="Proteomes" id="UP000189701">
    <property type="component" value="Unplaced"/>
</dbReference>
<reference evidence="4" key="1">
    <citation type="journal article" date="2013" name="Genome Biol.">
        <title>Reference genomes and transcriptomes of Nicotiana sylvestris and Nicotiana tomentosiformis.</title>
        <authorList>
            <person name="Sierro N."/>
            <person name="Battey J.N."/>
            <person name="Ouadi S."/>
            <person name="Bovet L."/>
            <person name="Goepfert S."/>
            <person name="Bakaher N."/>
            <person name="Peitsch M.C."/>
            <person name="Ivanov N.V."/>
        </authorList>
    </citation>
    <scope>NUCLEOTIDE SEQUENCE [LARGE SCALE GENOMIC DNA]</scope>
</reference>
<dbReference type="AlphaFoldDB" id="A0A1U7WLD6"/>
<feature type="domain" description="HMA" evidence="3">
    <location>
        <begin position="112"/>
        <end position="153"/>
    </location>
</feature>
<dbReference type="PANTHER" id="PTHR47066:SF1">
    <property type="entry name" value="HEAVY METAL-ASSOCIATED ISOPRENYLATED PLANT PROTEIN 9"/>
    <property type="match status" value="1"/>
</dbReference>
<reference evidence="5" key="2">
    <citation type="submission" date="2025-08" db="UniProtKB">
        <authorList>
            <consortium name="RefSeq"/>
        </authorList>
    </citation>
    <scope>IDENTIFICATION</scope>
    <source>
        <tissue evidence="5">Leaf</tissue>
    </source>
</reference>
<evidence type="ECO:0000313" key="4">
    <source>
        <dbReference type="Proteomes" id="UP000189701"/>
    </source>
</evidence>
<dbReference type="PROSITE" id="PS50846">
    <property type="entry name" value="HMA_2"/>
    <property type="match status" value="2"/>
</dbReference>
<dbReference type="GO" id="GO:0009626">
    <property type="term" value="P:plant-type hypersensitive response"/>
    <property type="evidence" value="ECO:0007669"/>
    <property type="project" value="UniProtKB-KW"/>
</dbReference>
<sequence length="153" mass="16993">MGEEAKQGELEIEENKVEKTEEKKEPKPPSPFVLHIDLHCVGCAKKIERSISKIRGVERVMIDMAQNQVTIIGVIEPRQLCARIMNKTKRVAKVLSPLPADPEVVASQVSELTTVELSVNMHCEACAQQLKRKILKVRGISTNSLLLPSQISS</sequence>
<dbReference type="PANTHER" id="PTHR47066">
    <property type="entry name" value="HEAVY METAL-ASSOCIATED ISOPRENYLATED PLANT PROTEIN 9"/>
    <property type="match status" value="1"/>
</dbReference>
<evidence type="ECO:0000256" key="1">
    <source>
        <dbReference type="ARBA" id="ARBA00004170"/>
    </source>
</evidence>
<dbReference type="eggNOG" id="KOG1603">
    <property type="taxonomic scope" value="Eukaryota"/>
</dbReference>
<proteinExistence type="predicted"/>
<dbReference type="GO" id="GO:0016020">
    <property type="term" value="C:membrane"/>
    <property type="evidence" value="ECO:0007669"/>
    <property type="project" value="UniProtKB-SubCell"/>
</dbReference>
<comment type="subcellular location">
    <subcellularLocation>
        <location evidence="1">Membrane</location>
        <topology evidence="1">Peripheral membrane protein</topology>
    </subcellularLocation>
</comment>
<dbReference type="InterPro" id="IPR006121">
    <property type="entry name" value="HMA_dom"/>
</dbReference>
<accession>A0A1U7WLD6</accession>
<dbReference type="KEGG" id="nsy:104228598"/>